<dbReference type="InterPro" id="IPR027417">
    <property type="entry name" value="P-loop_NTPase"/>
</dbReference>
<dbReference type="GO" id="GO:0006355">
    <property type="term" value="P:regulation of DNA-templated transcription"/>
    <property type="evidence" value="ECO:0007669"/>
    <property type="project" value="InterPro"/>
</dbReference>
<keyword evidence="5" id="KW-1185">Reference proteome</keyword>
<keyword evidence="1" id="KW-0547">Nucleotide-binding</keyword>
<dbReference type="GO" id="GO:0004016">
    <property type="term" value="F:adenylate cyclase activity"/>
    <property type="evidence" value="ECO:0007669"/>
    <property type="project" value="TreeGrafter"/>
</dbReference>
<dbReference type="GO" id="GO:0005524">
    <property type="term" value="F:ATP binding"/>
    <property type="evidence" value="ECO:0007669"/>
    <property type="project" value="UniProtKB-KW"/>
</dbReference>
<dbReference type="SMART" id="SM00421">
    <property type="entry name" value="HTH_LUXR"/>
    <property type="match status" value="1"/>
</dbReference>
<dbReference type="Proteomes" id="UP000565579">
    <property type="component" value="Unassembled WGS sequence"/>
</dbReference>
<dbReference type="PROSITE" id="PS50043">
    <property type="entry name" value="HTH_LUXR_2"/>
    <property type="match status" value="1"/>
</dbReference>
<dbReference type="PANTHER" id="PTHR16305">
    <property type="entry name" value="TESTICULAR SOLUBLE ADENYLYL CYCLASE"/>
    <property type="match status" value="1"/>
</dbReference>
<dbReference type="GO" id="GO:0003677">
    <property type="term" value="F:DNA binding"/>
    <property type="evidence" value="ECO:0007669"/>
    <property type="project" value="UniProtKB-KW"/>
</dbReference>
<dbReference type="SUPFAM" id="SSF52540">
    <property type="entry name" value="P-loop containing nucleoside triphosphate hydrolases"/>
    <property type="match status" value="1"/>
</dbReference>
<protein>
    <submittedName>
        <fullName evidence="4">DNA-binding CsgD family transcriptional regulator/tetratricopeptide (TPR) repeat protein</fullName>
    </submittedName>
</protein>
<dbReference type="EMBL" id="JACHMI010000001">
    <property type="protein sequence ID" value="MBB6551652.1"/>
    <property type="molecule type" value="Genomic_DNA"/>
</dbReference>
<keyword evidence="4" id="KW-0238">DNA-binding</keyword>
<dbReference type="SUPFAM" id="SSF46894">
    <property type="entry name" value="C-terminal effector domain of the bipartite response regulators"/>
    <property type="match status" value="1"/>
</dbReference>
<evidence type="ECO:0000313" key="5">
    <source>
        <dbReference type="Proteomes" id="UP000565579"/>
    </source>
</evidence>
<dbReference type="InterPro" id="IPR036388">
    <property type="entry name" value="WH-like_DNA-bd_sf"/>
</dbReference>
<evidence type="ECO:0000313" key="4">
    <source>
        <dbReference type="EMBL" id="MBB6551652.1"/>
    </source>
</evidence>
<dbReference type="InterPro" id="IPR000792">
    <property type="entry name" value="Tscrpt_reg_LuxR_C"/>
</dbReference>
<dbReference type="AlphaFoldDB" id="A0A7X0NXV8"/>
<sequence>MSEVIIGRDRERAAISGLVESTAGRVLVVRGEAGVGKSALLEEAAELAVRDGHLVSRITGVEAESELPYSGLHQLLYQLLPLNDDIRVALDVITGRRPGDAPSVMTLGITVLELLSDLATRRPVLVTLDDGQWLDDSSADVFGFVGRRIGSIPVKLLVAVRDEVVSRFDSAVLPEISVGPLTDEDAVRLLDRHHPSLDERVRQWVLDQALGNPLALLELPSLAGDAGLPRTLHHLYGSRIAALSDAARAELLMGALDGVGSRPGDDRPKPRHRMRNVDEAVACGLLTAEPITGDVTFRHPLVRSSVVRMATPEQCRAAHRALADVHRDDLERRAIHLAAACVAPDEEVARALEAAADSAIRRGGAIAAVGWLTRAAELSQDAEERARRLSYATFLSGYAARPGSALPPVHLTSGPDAAVNAIHQAFFEDGDVRSAHRQVMAAIEGLNGEPTETLTRLQVLLLAISQYAADPVLWTEAHKTLASLGHLVTEQTQIYSNTWSDVILHGRGWAGPLERTAANLRDREPWDVTRLATAAYHLDILSQYRPHLERVADRELATGTAFSGMLMLQMILLDQIGSGDWDAAVQTGERALALEIEHGRHLLAHQTRAHLAQLAALRGQIAQALELRAEADAWARPRGVGFITNLADSIAVTAALSAGDYEAAYRHSVDITTPGTFRPYCGPASRSLLDLVEAALHTGRTEEARRHALAARDAGFADLTPRLALTCYGALAMTASSEGEAAEMFARATSHPAAARFPFETARIQLAHGIRLRHARERIAARPILAHAAETFERLGATSWAERASAELRIDGATPLVSASHLSLTWQERRIADLAASGLTNKEIGARLHLSPRTVSSHLYRIFPKLGVTTRAALRDAMNRPDHVSASND</sequence>
<evidence type="ECO:0000259" key="3">
    <source>
        <dbReference type="PROSITE" id="PS50043"/>
    </source>
</evidence>
<comment type="caution">
    <text evidence="4">The sequence shown here is derived from an EMBL/GenBank/DDBJ whole genome shotgun (WGS) entry which is preliminary data.</text>
</comment>
<evidence type="ECO:0000256" key="2">
    <source>
        <dbReference type="ARBA" id="ARBA00022840"/>
    </source>
</evidence>
<dbReference type="Gene3D" id="1.10.10.10">
    <property type="entry name" value="Winged helix-like DNA-binding domain superfamily/Winged helix DNA-binding domain"/>
    <property type="match status" value="1"/>
</dbReference>
<organism evidence="4 5">
    <name type="scientific">Nonomuraea rubra</name>
    <dbReference type="NCBI Taxonomy" id="46180"/>
    <lineage>
        <taxon>Bacteria</taxon>
        <taxon>Bacillati</taxon>
        <taxon>Actinomycetota</taxon>
        <taxon>Actinomycetes</taxon>
        <taxon>Streptosporangiales</taxon>
        <taxon>Streptosporangiaceae</taxon>
        <taxon>Nonomuraea</taxon>
    </lineage>
</organism>
<dbReference type="Pfam" id="PF00196">
    <property type="entry name" value="GerE"/>
    <property type="match status" value="1"/>
</dbReference>
<keyword evidence="2" id="KW-0067">ATP-binding</keyword>
<evidence type="ECO:0000256" key="1">
    <source>
        <dbReference type="ARBA" id="ARBA00022741"/>
    </source>
</evidence>
<dbReference type="PANTHER" id="PTHR16305:SF35">
    <property type="entry name" value="TRANSCRIPTIONAL ACTIVATOR DOMAIN"/>
    <property type="match status" value="1"/>
</dbReference>
<dbReference type="GO" id="GO:0005737">
    <property type="term" value="C:cytoplasm"/>
    <property type="evidence" value="ECO:0007669"/>
    <property type="project" value="TreeGrafter"/>
</dbReference>
<dbReference type="Pfam" id="PF13191">
    <property type="entry name" value="AAA_16"/>
    <property type="match status" value="1"/>
</dbReference>
<dbReference type="PROSITE" id="PS00622">
    <property type="entry name" value="HTH_LUXR_1"/>
    <property type="match status" value="1"/>
</dbReference>
<dbReference type="CDD" id="cd06170">
    <property type="entry name" value="LuxR_C_like"/>
    <property type="match status" value="1"/>
</dbReference>
<proteinExistence type="predicted"/>
<name>A0A7X0NXV8_9ACTN</name>
<dbReference type="InterPro" id="IPR041664">
    <property type="entry name" value="AAA_16"/>
</dbReference>
<reference evidence="4 5" key="1">
    <citation type="submission" date="2020-08" db="EMBL/GenBank/DDBJ databases">
        <title>Sequencing the genomes of 1000 actinobacteria strains.</title>
        <authorList>
            <person name="Klenk H.-P."/>
        </authorList>
    </citation>
    <scope>NUCLEOTIDE SEQUENCE [LARGE SCALE GENOMIC DNA]</scope>
    <source>
        <strain evidence="4 5">DSM 43768</strain>
    </source>
</reference>
<accession>A0A7X0NXV8</accession>
<dbReference type="RefSeq" id="WP_221525099.1">
    <property type="nucleotide sequence ID" value="NZ_JACHMI010000001.1"/>
</dbReference>
<feature type="domain" description="HTH luxR-type" evidence="3">
    <location>
        <begin position="817"/>
        <end position="882"/>
    </location>
</feature>
<dbReference type="PRINTS" id="PR00038">
    <property type="entry name" value="HTHLUXR"/>
</dbReference>
<dbReference type="InterPro" id="IPR016032">
    <property type="entry name" value="Sig_transdc_resp-reg_C-effctor"/>
</dbReference>
<gene>
    <name evidence="4" type="ORF">HD593_006447</name>
</gene>